<keyword evidence="2" id="KW-1185">Reference proteome</keyword>
<evidence type="ECO:0000313" key="2">
    <source>
        <dbReference type="Proteomes" id="UP001198571"/>
    </source>
</evidence>
<proteinExistence type="predicted"/>
<sequence>MIADLLQNAGFPGVESEAGVTWARLSPAGPEFRADPAGQAAILTLLWPVRLDAAVVAAWNAAHPGAILDLAGGEARLRLGVETAADLAEWPALAEAMIATCLAFRRDQRARGEGF</sequence>
<evidence type="ECO:0008006" key="3">
    <source>
        <dbReference type="Google" id="ProtNLM"/>
    </source>
</evidence>
<protein>
    <recommendedName>
        <fullName evidence="3">Type III secretion chaperone SycN</fullName>
    </recommendedName>
</protein>
<accession>A0ABS8CGY5</accession>
<evidence type="ECO:0000313" key="1">
    <source>
        <dbReference type="EMBL" id="MCB5408646.1"/>
    </source>
</evidence>
<dbReference type="EMBL" id="JACDXX010000001">
    <property type="protein sequence ID" value="MCB5408646.1"/>
    <property type="molecule type" value="Genomic_DNA"/>
</dbReference>
<reference evidence="1 2" key="1">
    <citation type="submission" date="2020-07" db="EMBL/GenBank/DDBJ databases">
        <title>Pseudogemmobacter sp. nov., isolated from poultry manure in Taiwan.</title>
        <authorList>
            <person name="Lin S.-Y."/>
            <person name="Tang Y.-S."/>
            <person name="Young C.-C."/>
        </authorList>
    </citation>
    <scope>NUCLEOTIDE SEQUENCE [LARGE SCALE GENOMIC DNA]</scope>
    <source>
        <strain evidence="1 2">CC-YST710</strain>
    </source>
</reference>
<name>A0ABS8CGY5_9RHOB</name>
<organism evidence="1 2">
    <name type="scientific">Pseudogemmobacter faecipullorum</name>
    <dbReference type="NCBI Taxonomy" id="2755041"/>
    <lineage>
        <taxon>Bacteria</taxon>
        <taxon>Pseudomonadati</taxon>
        <taxon>Pseudomonadota</taxon>
        <taxon>Alphaproteobacteria</taxon>
        <taxon>Rhodobacterales</taxon>
        <taxon>Paracoccaceae</taxon>
        <taxon>Pseudogemmobacter</taxon>
    </lineage>
</organism>
<dbReference type="RefSeq" id="WP_226933519.1">
    <property type="nucleotide sequence ID" value="NZ_JACDXX010000001.1"/>
</dbReference>
<comment type="caution">
    <text evidence="1">The sequence shown here is derived from an EMBL/GenBank/DDBJ whole genome shotgun (WGS) entry which is preliminary data.</text>
</comment>
<gene>
    <name evidence="1" type="ORF">H0485_01310</name>
</gene>
<dbReference type="Proteomes" id="UP001198571">
    <property type="component" value="Unassembled WGS sequence"/>
</dbReference>